<dbReference type="InterPro" id="IPR000709">
    <property type="entry name" value="Leu_Ile_Val-bd"/>
</dbReference>
<feature type="domain" description="Leucine-binding protein" evidence="5">
    <location>
        <begin position="42"/>
        <end position="380"/>
    </location>
</feature>
<dbReference type="EMBL" id="NEXD01000057">
    <property type="protein sequence ID" value="PSN84896.1"/>
    <property type="molecule type" value="Genomic_DNA"/>
</dbReference>
<dbReference type="AlphaFoldDB" id="A0A2R6AEU0"/>
<name>A0A2R6AEU0_9ARCH</name>
<gene>
    <name evidence="6" type="ORF">B9Q02_08350</name>
</gene>
<keyword evidence="2" id="KW-0732">Signal</keyword>
<evidence type="ECO:0000313" key="7">
    <source>
        <dbReference type="Proteomes" id="UP000240569"/>
    </source>
</evidence>
<dbReference type="PANTHER" id="PTHR30483:SF6">
    <property type="entry name" value="PERIPLASMIC BINDING PROTEIN OF ABC TRANSPORTER FOR NATURAL AMINO ACIDS"/>
    <property type="match status" value="1"/>
</dbReference>
<keyword evidence="4" id="KW-1133">Transmembrane helix</keyword>
<feature type="transmembrane region" description="Helical" evidence="4">
    <location>
        <begin position="12"/>
        <end position="32"/>
    </location>
</feature>
<dbReference type="InterPro" id="IPR051010">
    <property type="entry name" value="BCAA_transport"/>
</dbReference>
<dbReference type="PRINTS" id="PR00337">
    <property type="entry name" value="LEUILEVALBP"/>
</dbReference>
<keyword evidence="1" id="KW-0813">Transport</keyword>
<proteinExistence type="predicted"/>
<dbReference type="GO" id="GO:0006865">
    <property type="term" value="P:amino acid transport"/>
    <property type="evidence" value="ECO:0007669"/>
    <property type="project" value="UniProtKB-KW"/>
</dbReference>
<keyword evidence="4" id="KW-0812">Transmembrane</keyword>
<sequence>MRRKDRAISRALLIVIIIIIAIVGAGIGYSLYNLSSGKGKKPILIGMITPLSGTFAPDGQLTLYGAELAINQTNANGGVLGRPLKLLVQDEGPSSSTALSAAQILVLQDNVSFLIGPFFSGDVAAVLPLTYSHKVIEILTVSSLDALMKPPLNEYLFRVTLPDMGYAYMAVQWLRMIGAKNFDFMAEDYLYAHEVANETIALAKQYNITPISVNFYPGSATDYTSAINQIASEKPDAVIVIMEGTNGIDFQKQYAANPITSKIPVLHLESLLDDPSQAQSVDAAVPDGMQYVFLGEISTLTNVSQSFGKELQSAYGIPYNHYAADAYDGVMVLVQAIERAGSLNTTAVAKALMETNYVGPGGHIVFQDNHNPIIGPGYLTGTMYQVTVQPNGNLVYNIIWPENVANFTPINPATGKPYS</sequence>
<dbReference type="SUPFAM" id="SSF53822">
    <property type="entry name" value="Periplasmic binding protein-like I"/>
    <property type="match status" value="1"/>
</dbReference>
<accession>A0A2R6AEU0</accession>
<dbReference type="Gene3D" id="3.40.50.2300">
    <property type="match status" value="2"/>
</dbReference>
<evidence type="ECO:0000256" key="3">
    <source>
        <dbReference type="ARBA" id="ARBA00022970"/>
    </source>
</evidence>
<comment type="caution">
    <text evidence="6">The sequence shown here is derived from an EMBL/GenBank/DDBJ whole genome shotgun (WGS) entry which is preliminary data.</text>
</comment>
<organism evidence="6 7">
    <name type="scientific">Candidatus Marsarchaeota G1 archaeon BE_D</name>
    <dbReference type="NCBI Taxonomy" id="1978156"/>
    <lineage>
        <taxon>Archaea</taxon>
        <taxon>Candidatus Marsarchaeota</taxon>
        <taxon>Candidatus Marsarchaeota group 1</taxon>
    </lineage>
</organism>
<dbReference type="InterPro" id="IPR028082">
    <property type="entry name" value="Peripla_BP_I"/>
</dbReference>
<evidence type="ECO:0000256" key="4">
    <source>
        <dbReference type="SAM" id="Phobius"/>
    </source>
</evidence>
<dbReference type="Pfam" id="PF13458">
    <property type="entry name" value="Peripla_BP_6"/>
    <property type="match status" value="1"/>
</dbReference>
<dbReference type="PANTHER" id="PTHR30483">
    <property type="entry name" value="LEUCINE-SPECIFIC-BINDING PROTEIN"/>
    <property type="match status" value="1"/>
</dbReference>
<evidence type="ECO:0000256" key="2">
    <source>
        <dbReference type="ARBA" id="ARBA00022729"/>
    </source>
</evidence>
<evidence type="ECO:0000313" key="6">
    <source>
        <dbReference type="EMBL" id="PSN84896.1"/>
    </source>
</evidence>
<reference evidence="6 7" key="1">
    <citation type="submission" date="2017-04" db="EMBL/GenBank/DDBJ databases">
        <title>Novel microbial lineages endemic to geothermal iron-oxide mats fill important gaps in the evolutionary history of Archaea.</title>
        <authorList>
            <person name="Jay Z.J."/>
            <person name="Beam J.P."/>
            <person name="Dlakic M."/>
            <person name="Rusch D.B."/>
            <person name="Kozubal M.A."/>
            <person name="Inskeep W.P."/>
        </authorList>
    </citation>
    <scope>NUCLEOTIDE SEQUENCE [LARGE SCALE GENOMIC DNA]</scope>
    <source>
        <strain evidence="6">BE_D</strain>
    </source>
</reference>
<dbReference type="Proteomes" id="UP000240569">
    <property type="component" value="Unassembled WGS sequence"/>
</dbReference>
<dbReference type="InterPro" id="IPR028081">
    <property type="entry name" value="Leu-bd"/>
</dbReference>
<evidence type="ECO:0000259" key="5">
    <source>
        <dbReference type="Pfam" id="PF13458"/>
    </source>
</evidence>
<keyword evidence="4" id="KW-0472">Membrane</keyword>
<keyword evidence="3" id="KW-0029">Amino-acid transport</keyword>
<evidence type="ECO:0000256" key="1">
    <source>
        <dbReference type="ARBA" id="ARBA00022448"/>
    </source>
</evidence>
<protein>
    <recommendedName>
        <fullName evidence="5">Leucine-binding protein domain-containing protein</fullName>
    </recommendedName>
</protein>